<evidence type="ECO:0000256" key="3">
    <source>
        <dbReference type="SAM" id="Phobius"/>
    </source>
</evidence>
<dbReference type="InterPro" id="IPR004474">
    <property type="entry name" value="LytR_CpsA_psr"/>
</dbReference>
<keyword evidence="3" id="KW-0812">Transmembrane</keyword>
<comment type="caution">
    <text evidence="5">The sequence shown here is derived from an EMBL/GenBank/DDBJ whole genome shotgun (WGS) entry which is preliminary data.</text>
</comment>
<feature type="region of interest" description="Disordered" evidence="2">
    <location>
        <begin position="431"/>
        <end position="520"/>
    </location>
</feature>
<reference evidence="5" key="1">
    <citation type="submission" date="2020-10" db="EMBL/GenBank/DDBJ databases">
        <title>Sequencing the genomes of 1000 actinobacteria strains.</title>
        <authorList>
            <person name="Klenk H.-P."/>
        </authorList>
    </citation>
    <scope>NUCLEOTIDE SEQUENCE</scope>
    <source>
        <strain evidence="5">DSM 45354</strain>
    </source>
</reference>
<feature type="domain" description="Cell envelope-related transcriptional attenuator" evidence="4">
    <location>
        <begin position="186"/>
        <end position="359"/>
    </location>
</feature>
<evidence type="ECO:0000313" key="6">
    <source>
        <dbReference type="Proteomes" id="UP000638648"/>
    </source>
</evidence>
<comment type="similarity">
    <text evidence="1">Belongs to the LytR/CpsA/Psr (LCP) family.</text>
</comment>
<evidence type="ECO:0000313" key="5">
    <source>
        <dbReference type="EMBL" id="MBE1607791.1"/>
    </source>
</evidence>
<dbReference type="Pfam" id="PF03816">
    <property type="entry name" value="LytR_cpsA_psr"/>
    <property type="match status" value="1"/>
</dbReference>
<keyword evidence="6" id="KW-1185">Reference proteome</keyword>
<dbReference type="PANTHER" id="PTHR33392">
    <property type="entry name" value="POLYISOPRENYL-TEICHOIC ACID--PEPTIDOGLYCAN TEICHOIC ACID TRANSFERASE TAGU"/>
    <property type="match status" value="1"/>
</dbReference>
<feature type="transmembrane region" description="Helical" evidence="3">
    <location>
        <begin position="49"/>
        <end position="71"/>
    </location>
</feature>
<dbReference type="RefSeq" id="WP_337917902.1">
    <property type="nucleotide sequence ID" value="NZ_BAABJL010000040.1"/>
</dbReference>
<sequence>MGDAPVTGLLRTLGPNGVRFRRAVCLLLMTLVLPGSAQLVAGSRGVGKFALRVAAGLLGVVALLAFLGLVSSRTLISLLANQAFLRCAQIVLVVLALGWLALFIDAWRLGDPLTLRQKQRLTSTVTMVVLSVVAVSLVLTSSHYVGVARESISRIFAGRTVVDPYAGRYNVLLLGADAGADRVGLRPDSITLVSMDEKTGQAAMFSFPRNLQRVPFPAGTVMHKQFPNGFDCGDECLLNAVYTWATDHKRLFPGVADPGIVATKDAIRGVTGLQVNYYALVDMGGFQELVDAVGGVTVDVREDVPFTGPTGALKGTIKAGVQRLDGYNALWYSRSRSGSSDYDRMARQRCVMSAMLHQLDPTTVLLKFQGIAKAGQQIVSTDIPASELDTFVDLALRAKRQKITSVQFVPPLIKTARPDYPEIRETVRAAIDASKVTPTPAPTGGADASGSGSSDSGSGGSGGSASGGSGSGGTDTAGAGQGSAGSSSSSGNSAGSTASPGSSGDEEDAVSDLRQVCSAA</sequence>
<name>A0A927MVR5_9ACTN</name>
<organism evidence="5 6">
    <name type="scientific">Actinopolymorpha pittospori</name>
    <dbReference type="NCBI Taxonomy" id="648752"/>
    <lineage>
        <taxon>Bacteria</taxon>
        <taxon>Bacillati</taxon>
        <taxon>Actinomycetota</taxon>
        <taxon>Actinomycetes</taxon>
        <taxon>Propionibacteriales</taxon>
        <taxon>Actinopolymorphaceae</taxon>
        <taxon>Actinopolymorpha</taxon>
    </lineage>
</organism>
<dbReference type="EMBL" id="JADBEM010000001">
    <property type="protein sequence ID" value="MBE1607791.1"/>
    <property type="molecule type" value="Genomic_DNA"/>
</dbReference>
<accession>A0A927MVR5</accession>
<dbReference type="AlphaFoldDB" id="A0A927MVR5"/>
<evidence type="ECO:0000256" key="1">
    <source>
        <dbReference type="ARBA" id="ARBA00006068"/>
    </source>
</evidence>
<dbReference type="NCBIfam" id="TIGR00350">
    <property type="entry name" value="lytR_cpsA_psr"/>
    <property type="match status" value="1"/>
</dbReference>
<dbReference type="Proteomes" id="UP000638648">
    <property type="component" value="Unassembled WGS sequence"/>
</dbReference>
<feature type="transmembrane region" description="Helical" evidence="3">
    <location>
        <begin position="20"/>
        <end position="42"/>
    </location>
</feature>
<keyword evidence="3" id="KW-1133">Transmembrane helix</keyword>
<protein>
    <submittedName>
        <fullName evidence="5">LCP family protein required for cell wall assembly</fullName>
    </submittedName>
</protein>
<gene>
    <name evidence="5" type="ORF">HEB94_004639</name>
</gene>
<feature type="transmembrane region" description="Helical" evidence="3">
    <location>
        <begin position="125"/>
        <end position="145"/>
    </location>
</feature>
<keyword evidence="3" id="KW-0472">Membrane</keyword>
<feature type="compositionally biased region" description="Low complexity" evidence="2">
    <location>
        <begin position="442"/>
        <end position="456"/>
    </location>
</feature>
<dbReference type="Gene3D" id="3.40.630.190">
    <property type="entry name" value="LCP protein"/>
    <property type="match status" value="1"/>
</dbReference>
<dbReference type="InterPro" id="IPR050922">
    <property type="entry name" value="LytR/CpsA/Psr_CW_biosynth"/>
</dbReference>
<evidence type="ECO:0000256" key="2">
    <source>
        <dbReference type="SAM" id="MobiDB-lite"/>
    </source>
</evidence>
<evidence type="ECO:0000259" key="4">
    <source>
        <dbReference type="Pfam" id="PF03816"/>
    </source>
</evidence>
<feature type="transmembrane region" description="Helical" evidence="3">
    <location>
        <begin position="83"/>
        <end position="104"/>
    </location>
</feature>
<feature type="compositionally biased region" description="Gly residues" evidence="2">
    <location>
        <begin position="457"/>
        <end position="483"/>
    </location>
</feature>
<feature type="compositionally biased region" description="Low complexity" evidence="2">
    <location>
        <begin position="484"/>
        <end position="503"/>
    </location>
</feature>
<dbReference type="PANTHER" id="PTHR33392:SF6">
    <property type="entry name" value="POLYISOPRENYL-TEICHOIC ACID--PEPTIDOGLYCAN TEICHOIC ACID TRANSFERASE TAGU"/>
    <property type="match status" value="1"/>
</dbReference>
<proteinExistence type="inferred from homology"/>